<evidence type="ECO:0000313" key="18">
    <source>
        <dbReference type="Proteomes" id="UP000265100"/>
    </source>
</evidence>
<evidence type="ECO:0000256" key="13">
    <source>
        <dbReference type="ARBA" id="ARBA00068212"/>
    </source>
</evidence>
<dbReference type="GO" id="GO:0003684">
    <property type="term" value="F:damaged DNA binding"/>
    <property type="evidence" value="ECO:0007669"/>
    <property type="project" value="InterPro"/>
</dbReference>
<dbReference type="FunFam" id="3.40.50.10190:FF:000008">
    <property type="entry name" value="X-ray repair cross complementing 1"/>
    <property type="match status" value="1"/>
</dbReference>
<evidence type="ECO:0000256" key="4">
    <source>
        <dbReference type="ARBA" id="ARBA00022499"/>
    </source>
</evidence>
<dbReference type="GO" id="GO:0006284">
    <property type="term" value="P:base-excision repair"/>
    <property type="evidence" value="ECO:0007669"/>
    <property type="project" value="InterPro"/>
</dbReference>
<evidence type="ECO:0000256" key="15">
    <source>
        <dbReference type="SAM" id="MobiDB-lite"/>
    </source>
</evidence>
<gene>
    <name evidence="17" type="primary">XRCC1</name>
</gene>
<evidence type="ECO:0000256" key="7">
    <source>
        <dbReference type="ARBA" id="ARBA00022763"/>
    </source>
</evidence>
<dbReference type="Gene3D" id="3.40.50.10190">
    <property type="entry name" value="BRCT domain"/>
    <property type="match status" value="2"/>
</dbReference>
<organism evidence="17 18">
    <name type="scientific">Astatotilapia calliptera</name>
    <name type="common">Eastern happy</name>
    <name type="synonym">Chromis callipterus</name>
    <dbReference type="NCBI Taxonomy" id="8154"/>
    <lineage>
        <taxon>Eukaryota</taxon>
        <taxon>Metazoa</taxon>
        <taxon>Chordata</taxon>
        <taxon>Craniata</taxon>
        <taxon>Vertebrata</taxon>
        <taxon>Euteleostomi</taxon>
        <taxon>Actinopterygii</taxon>
        <taxon>Neopterygii</taxon>
        <taxon>Teleostei</taxon>
        <taxon>Neoteleostei</taxon>
        <taxon>Acanthomorphata</taxon>
        <taxon>Ovalentaria</taxon>
        <taxon>Cichlomorphae</taxon>
        <taxon>Cichliformes</taxon>
        <taxon>Cichlidae</taxon>
        <taxon>African cichlids</taxon>
        <taxon>Pseudocrenilabrinae</taxon>
        <taxon>Haplochromini</taxon>
        <taxon>Astatotilapia</taxon>
    </lineage>
</organism>
<dbReference type="InterPro" id="IPR036420">
    <property type="entry name" value="BRCT_dom_sf"/>
</dbReference>
<dbReference type="GO" id="GO:0005634">
    <property type="term" value="C:nucleus"/>
    <property type="evidence" value="ECO:0007669"/>
    <property type="project" value="UniProtKB-SubCell"/>
</dbReference>
<keyword evidence="4" id="KW-1017">Isopeptide bond</keyword>
<dbReference type="PROSITE" id="PS50172">
    <property type="entry name" value="BRCT"/>
    <property type="match status" value="2"/>
</dbReference>
<comment type="subcellular location">
    <subcellularLocation>
        <location evidence="2">Chromosome</location>
    </subcellularLocation>
    <subcellularLocation>
        <location evidence="1">Nucleus</location>
    </subcellularLocation>
</comment>
<dbReference type="SUPFAM" id="SSF52113">
    <property type="entry name" value="BRCT domain"/>
    <property type="match status" value="2"/>
</dbReference>
<evidence type="ECO:0000256" key="9">
    <source>
        <dbReference type="ARBA" id="ARBA00023204"/>
    </source>
</evidence>
<keyword evidence="8" id="KW-0832">Ubl conjugation</keyword>
<dbReference type="SUPFAM" id="SSF49785">
    <property type="entry name" value="Galactose-binding domain-like"/>
    <property type="match status" value="1"/>
</dbReference>
<dbReference type="InterPro" id="IPR045080">
    <property type="entry name" value="BRCT_XRCC1_rpt1"/>
</dbReference>
<dbReference type="Pfam" id="PF01834">
    <property type="entry name" value="XRCC1_N"/>
    <property type="match status" value="1"/>
</dbReference>
<reference evidence="17 18" key="1">
    <citation type="submission" date="2018-05" db="EMBL/GenBank/DDBJ databases">
        <authorList>
            <person name="Datahose"/>
        </authorList>
    </citation>
    <scope>NUCLEOTIDE SEQUENCE</scope>
</reference>
<dbReference type="CDD" id="cd17707">
    <property type="entry name" value="BRCT_XRCC1_rpt2"/>
    <property type="match status" value="1"/>
</dbReference>
<proteinExistence type="predicted"/>
<dbReference type="GO" id="GO:0005694">
    <property type="term" value="C:chromosome"/>
    <property type="evidence" value="ECO:0007669"/>
    <property type="project" value="UniProtKB-SubCell"/>
</dbReference>
<dbReference type="Gene3D" id="2.60.120.260">
    <property type="entry name" value="Galactose-binding domain-like"/>
    <property type="match status" value="1"/>
</dbReference>
<protein>
    <recommendedName>
        <fullName evidence="13">DNA repair protein XRCC1</fullName>
    </recommendedName>
    <alternativeName>
        <fullName evidence="14">X-ray repair cross-complementing protein 1</fullName>
    </alternativeName>
</protein>
<dbReference type="AlphaFoldDB" id="A0AAX7SQL2"/>
<keyword evidence="5" id="KW-0597">Phosphoprotein</keyword>
<dbReference type="Pfam" id="PF16589">
    <property type="entry name" value="BRCT_2"/>
    <property type="match status" value="1"/>
</dbReference>
<keyword evidence="6" id="KW-0677">Repeat</keyword>
<accession>A0AAX7SQL2</accession>
<comment type="function">
    <text evidence="11">Scaffold protein involved in DNA single-strand break repair by mediating the assembly of DNA break repair protein complexes. Negatively regulates ADP-ribosyltransferase activity of PARP1 during base-excision repair in order to prevent excessive PARP1 activity. Recognizes and binds poly-ADP-ribose chains: specifically binds auto-poly-ADP-ribosylated PARP1, limiting its activity.</text>
</comment>
<keyword evidence="18" id="KW-1185">Reference proteome</keyword>
<dbReference type="InterPro" id="IPR002706">
    <property type="entry name" value="Xrcc1_N"/>
</dbReference>
<dbReference type="Proteomes" id="UP000265100">
    <property type="component" value="Chromosome 11"/>
</dbReference>
<dbReference type="CDD" id="cd17725">
    <property type="entry name" value="BRCT_XRCC1_rpt1"/>
    <property type="match status" value="1"/>
</dbReference>
<reference evidence="17" key="4">
    <citation type="submission" date="2025-09" db="UniProtKB">
        <authorList>
            <consortium name="Ensembl"/>
        </authorList>
    </citation>
    <scope>IDENTIFICATION</scope>
</reference>
<evidence type="ECO:0000256" key="11">
    <source>
        <dbReference type="ARBA" id="ARBA00055460"/>
    </source>
</evidence>
<dbReference type="Ensembl" id="ENSACLT00000071792.1">
    <property type="protein sequence ID" value="ENSACLP00000044751.1"/>
    <property type="gene ID" value="ENSACLG00000001583.2"/>
</dbReference>
<dbReference type="GO" id="GO:0006303">
    <property type="term" value="P:double-strand break repair via nonhomologous end joining"/>
    <property type="evidence" value="ECO:0007669"/>
    <property type="project" value="InterPro"/>
</dbReference>
<dbReference type="GO" id="GO:0000012">
    <property type="term" value="P:single strand break repair"/>
    <property type="evidence" value="ECO:0007669"/>
    <property type="project" value="InterPro"/>
</dbReference>
<dbReference type="GeneTree" id="ENSGT00390000004140"/>
<evidence type="ECO:0000256" key="12">
    <source>
        <dbReference type="ARBA" id="ARBA00064453"/>
    </source>
</evidence>
<keyword evidence="10" id="KW-0539">Nucleus</keyword>
<dbReference type="PANTHER" id="PTHR11370:SF5">
    <property type="entry name" value="DNA REPAIR PROTEIN XRCC1"/>
    <property type="match status" value="1"/>
</dbReference>
<evidence type="ECO:0000256" key="8">
    <source>
        <dbReference type="ARBA" id="ARBA00022843"/>
    </source>
</evidence>
<keyword evidence="3" id="KW-0158">Chromosome</keyword>
<evidence type="ECO:0000256" key="2">
    <source>
        <dbReference type="ARBA" id="ARBA00004286"/>
    </source>
</evidence>
<evidence type="ECO:0000256" key="14">
    <source>
        <dbReference type="ARBA" id="ARBA00079580"/>
    </source>
</evidence>
<dbReference type="InterPro" id="IPR008979">
    <property type="entry name" value="Galactose-bd-like_sf"/>
</dbReference>
<feature type="compositionally biased region" description="Low complexity" evidence="15">
    <location>
        <begin position="263"/>
        <end position="274"/>
    </location>
</feature>
<dbReference type="PANTHER" id="PTHR11370">
    <property type="entry name" value="DNA-REPAIR PROTEIN XRCC1"/>
    <property type="match status" value="1"/>
</dbReference>
<dbReference type="FunFam" id="2.60.120.260:FF:000025">
    <property type="entry name" value="DNA repair protein XRCC1 isoform X1"/>
    <property type="match status" value="1"/>
</dbReference>
<evidence type="ECO:0000256" key="1">
    <source>
        <dbReference type="ARBA" id="ARBA00004123"/>
    </source>
</evidence>
<evidence type="ECO:0000256" key="10">
    <source>
        <dbReference type="ARBA" id="ARBA00023242"/>
    </source>
</evidence>
<evidence type="ECO:0000256" key="6">
    <source>
        <dbReference type="ARBA" id="ARBA00022737"/>
    </source>
</evidence>
<evidence type="ECO:0000259" key="16">
    <source>
        <dbReference type="PROSITE" id="PS50172"/>
    </source>
</evidence>
<keyword evidence="7" id="KW-0227">DNA damage</keyword>
<evidence type="ECO:0000256" key="5">
    <source>
        <dbReference type="ARBA" id="ARBA00022553"/>
    </source>
</evidence>
<reference evidence="18" key="2">
    <citation type="submission" date="2023-03" db="EMBL/GenBank/DDBJ databases">
        <authorList>
            <consortium name="Wellcome Sanger Institute Data Sharing"/>
        </authorList>
    </citation>
    <scope>NUCLEOTIDE SEQUENCE [LARGE SCALE GENOMIC DNA]</scope>
</reference>
<name>A0AAX7SQL2_ASTCA</name>
<feature type="domain" description="BRCT" evidence="16">
    <location>
        <begin position="281"/>
        <end position="369"/>
    </location>
</feature>
<dbReference type="SMART" id="SM00292">
    <property type="entry name" value="BRCT"/>
    <property type="match status" value="2"/>
</dbReference>
<dbReference type="InterPro" id="IPR001357">
    <property type="entry name" value="BRCT_dom"/>
</dbReference>
<feature type="region of interest" description="Disordered" evidence="15">
    <location>
        <begin position="228"/>
        <end position="278"/>
    </location>
</feature>
<evidence type="ECO:0000256" key="3">
    <source>
        <dbReference type="ARBA" id="ARBA00022454"/>
    </source>
</evidence>
<keyword evidence="9" id="KW-0234">DNA repair</keyword>
<comment type="subunit">
    <text evidence="12">Homodimer. Interacts with polynucleotide kinase (PNK), DNA polymerase-beta (POLB) and DNA ligase III (LIG3). Interacts with APTX and APLF. Interacts with APEX1; the interaction is induced by SIRT1 and increases with the acetylated form of APEX1. Interacts with (poly-ADP-ribosylated) PARP1.</text>
</comment>
<feature type="region of interest" description="Disordered" evidence="15">
    <location>
        <begin position="367"/>
        <end position="405"/>
    </location>
</feature>
<sequence>MPEIKLKHVVSCSTEDSTHRADNLLSSDTYRKWKAARPGEKQISVILQFEKEEQVHSIDIGNEGSAFIEVLVGNSSAVRDQDYEVLLVMSSFMSPTESRSGTNMNRVRFFGPNQLQKSTAQEKWDRVKIVCSQPYSKNIAYGLAFVKFHSPPDKNDPPPTSSPKLTKLGQFRVKDESPASGPSLQPGSLFFSRENATKSSTSLKGKSNYLSLPAAGGQLNSLSKRKFEFSKERQSAPGPPPSKKKSPSGSPEGKAATPKHKPSSVSTPSPSTAKGNTQQVPFTRLMEGVVFVLSGFQNPFRGELREKALEMGAKYRPDWTPDATHLICAFANTPKYSQVKSAGGIIVRKDWVLDCHKRKQKISYKRVEEGRKQKKAATEGTVVKDEDPYGGSTDENTDAEAEEDHPIPELPDFLSGKHFFLYGKFPNNDRRLLLRYIVAFNGVIEDYMTEKVQFVVTSEGWHDSFEDALMENTNLNFVKPEWIYAISARQKMLPYQPYTVVP</sequence>
<evidence type="ECO:0000313" key="17">
    <source>
        <dbReference type="Ensembl" id="ENSACLP00000044751.1"/>
    </source>
</evidence>
<dbReference type="Pfam" id="PF00533">
    <property type="entry name" value="BRCT"/>
    <property type="match status" value="1"/>
</dbReference>
<dbReference type="FunFam" id="3.40.50.10190:FF:000012">
    <property type="entry name" value="X-ray repair cross complementing 1"/>
    <property type="match status" value="1"/>
</dbReference>
<reference evidence="17" key="3">
    <citation type="submission" date="2025-08" db="UniProtKB">
        <authorList>
            <consortium name="Ensembl"/>
        </authorList>
    </citation>
    <scope>IDENTIFICATION</scope>
</reference>
<feature type="domain" description="BRCT" evidence="16">
    <location>
        <begin position="409"/>
        <end position="500"/>
    </location>
</feature>